<feature type="domain" description="J" evidence="12">
    <location>
        <begin position="6"/>
        <end position="82"/>
    </location>
</feature>
<evidence type="ECO:0000256" key="6">
    <source>
        <dbReference type="ARBA" id="ARBA00021797"/>
    </source>
</evidence>
<evidence type="ECO:0000256" key="2">
    <source>
        <dbReference type="ARBA" id="ARBA00004123"/>
    </source>
</evidence>
<dbReference type="Gene3D" id="3.10.660.10">
    <property type="entry name" value="DPH Zinc finger"/>
    <property type="match status" value="1"/>
</dbReference>
<dbReference type="GO" id="GO:0017183">
    <property type="term" value="P:protein histidyl modification to diphthamide"/>
    <property type="evidence" value="ECO:0007669"/>
    <property type="project" value="UniProtKB-UniPathway"/>
</dbReference>
<comment type="pathway">
    <text evidence="4">Protein modification; peptidyl-diphthamide biosynthesis.</text>
</comment>
<sequence>MARTADHYQVLDLDGRRNQRLLSPSEIRQAYKQALLYHHPDKQTDGAVRPPSGRATPSIDEITNAYKVLSDPTLRADYDRELRLQRGDDDDEKVNNHRTGMETVDLEEMDLDEDRECWTRPCRCGNQPAFVITESELEKNADYGELVTGCKGCSLWLKVLFSVAD</sequence>
<dbReference type="PROSITE" id="PS50076">
    <property type="entry name" value="DNAJ_2"/>
    <property type="match status" value="1"/>
</dbReference>
<evidence type="ECO:0000313" key="14">
    <source>
        <dbReference type="EMBL" id="EME39306.1"/>
    </source>
</evidence>
<evidence type="ECO:0000256" key="5">
    <source>
        <dbReference type="ARBA" id="ARBA00006169"/>
    </source>
</evidence>
<dbReference type="PANTHER" id="PTHR21454:SF46">
    <property type="entry name" value="DIPHTHAMIDE BIOSYNTHESIS PROTEIN 4"/>
    <property type="match status" value="1"/>
</dbReference>
<dbReference type="PROSITE" id="PS51074">
    <property type="entry name" value="DPH_MB"/>
    <property type="match status" value="1"/>
</dbReference>
<dbReference type="CDD" id="cd06257">
    <property type="entry name" value="DnaJ"/>
    <property type="match status" value="1"/>
</dbReference>
<dbReference type="InterPro" id="IPR036869">
    <property type="entry name" value="J_dom_sf"/>
</dbReference>
<accession>M2YK27</accession>
<dbReference type="GO" id="GO:0005737">
    <property type="term" value="C:cytoplasm"/>
    <property type="evidence" value="ECO:0007669"/>
    <property type="project" value="UniProtKB-SubCell"/>
</dbReference>
<dbReference type="Gene3D" id="1.10.287.110">
    <property type="entry name" value="DnaJ domain"/>
    <property type="match status" value="1"/>
</dbReference>
<dbReference type="InterPro" id="IPR044248">
    <property type="entry name" value="DPH3/4-like"/>
</dbReference>
<evidence type="ECO:0000256" key="8">
    <source>
        <dbReference type="ARBA" id="ARBA00022723"/>
    </source>
</evidence>
<dbReference type="InterPro" id="IPR036671">
    <property type="entry name" value="DPH_MB_sf"/>
</dbReference>
<evidence type="ECO:0000256" key="9">
    <source>
        <dbReference type="ARBA" id="ARBA00022833"/>
    </source>
</evidence>
<dbReference type="SUPFAM" id="SSF46565">
    <property type="entry name" value="Chaperone J-domain"/>
    <property type="match status" value="1"/>
</dbReference>
<name>M2YK27_DOTSN</name>
<dbReference type="SMART" id="SM00271">
    <property type="entry name" value="DnaJ"/>
    <property type="match status" value="1"/>
</dbReference>
<protein>
    <recommendedName>
        <fullName evidence="6">Diphthamide biosynthesis protein 4</fullName>
    </recommendedName>
</protein>
<dbReference type="OMA" id="IIGCRGC"/>
<dbReference type="OrthoDB" id="445556at2759"/>
<evidence type="ECO:0000259" key="13">
    <source>
        <dbReference type="PROSITE" id="PS51074"/>
    </source>
</evidence>
<dbReference type="STRING" id="675120.M2YK27"/>
<dbReference type="InterPro" id="IPR007872">
    <property type="entry name" value="DPH_MB_dom"/>
</dbReference>
<evidence type="ECO:0000256" key="1">
    <source>
        <dbReference type="ARBA" id="ARBA00003474"/>
    </source>
</evidence>
<evidence type="ECO:0000313" key="15">
    <source>
        <dbReference type="Proteomes" id="UP000016933"/>
    </source>
</evidence>
<dbReference type="PANTHER" id="PTHR21454">
    <property type="entry name" value="DPH3 HOMOLOG-RELATED"/>
    <property type="match status" value="1"/>
</dbReference>
<evidence type="ECO:0000256" key="7">
    <source>
        <dbReference type="ARBA" id="ARBA00022490"/>
    </source>
</evidence>
<reference evidence="14 15" key="2">
    <citation type="journal article" date="2012" name="PLoS Pathog.">
        <title>Diverse lifestyles and strategies of plant pathogenesis encoded in the genomes of eighteen Dothideomycetes fungi.</title>
        <authorList>
            <person name="Ohm R.A."/>
            <person name="Feau N."/>
            <person name="Henrissat B."/>
            <person name="Schoch C.L."/>
            <person name="Horwitz B.A."/>
            <person name="Barry K.W."/>
            <person name="Condon B.J."/>
            <person name="Copeland A.C."/>
            <person name="Dhillon B."/>
            <person name="Glaser F."/>
            <person name="Hesse C.N."/>
            <person name="Kosti I."/>
            <person name="LaButti K."/>
            <person name="Lindquist E.A."/>
            <person name="Lucas S."/>
            <person name="Salamov A.A."/>
            <person name="Bradshaw R.E."/>
            <person name="Ciuffetti L."/>
            <person name="Hamelin R.C."/>
            <person name="Kema G.H.J."/>
            <person name="Lawrence C."/>
            <person name="Scott J.A."/>
            <person name="Spatafora J.W."/>
            <person name="Turgeon B.G."/>
            <person name="de Wit P.J.G.M."/>
            <person name="Zhong S."/>
            <person name="Goodwin S.B."/>
            <person name="Grigoriev I.V."/>
        </authorList>
    </citation>
    <scope>NUCLEOTIDE SEQUENCE [LARGE SCALE GENOMIC DNA]</scope>
    <source>
        <strain evidence="15">NZE10 / CBS 128990</strain>
    </source>
</reference>
<evidence type="ECO:0000256" key="10">
    <source>
        <dbReference type="ARBA" id="ARBA00023004"/>
    </source>
</evidence>
<dbReference type="UniPathway" id="UPA00559"/>
<dbReference type="Pfam" id="PF05207">
    <property type="entry name" value="Zn_ribbon_CSL"/>
    <property type="match status" value="1"/>
</dbReference>
<dbReference type="GO" id="GO:0005634">
    <property type="term" value="C:nucleus"/>
    <property type="evidence" value="ECO:0007669"/>
    <property type="project" value="UniProtKB-SubCell"/>
</dbReference>
<dbReference type="GO" id="GO:0046872">
    <property type="term" value="F:metal ion binding"/>
    <property type="evidence" value="ECO:0007669"/>
    <property type="project" value="UniProtKB-KW"/>
</dbReference>
<comment type="subcellular location">
    <subcellularLocation>
        <location evidence="3">Cytoplasm</location>
    </subcellularLocation>
    <subcellularLocation>
        <location evidence="2">Nucleus</location>
    </subcellularLocation>
</comment>
<dbReference type="SUPFAM" id="SSF144217">
    <property type="entry name" value="CSL zinc finger"/>
    <property type="match status" value="1"/>
</dbReference>
<dbReference type="eggNOG" id="KOG0714">
    <property type="taxonomic scope" value="Eukaryota"/>
</dbReference>
<comment type="function">
    <text evidence="1">Required for the first step of diphthamide biosynthesis, the transfer of 3-amino-3-carboxypropyl from S-adenosyl-L-methionine to a histidine residue. Diphthamide is a post-translational modification of histidine which occurs in elongation factor 2.</text>
</comment>
<comment type="similarity">
    <text evidence="5">Belongs to the DPH4 family.</text>
</comment>
<keyword evidence="7" id="KW-0963">Cytoplasm</keyword>
<keyword evidence="9" id="KW-0862">Zinc</keyword>
<dbReference type="HOGENOM" id="CLU_017633_7_0_1"/>
<keyword evidence="11" id="KW-0539">Nucleus</keyword>
<evidence type="ECO:0000256" key="3">
    <source>
        <dbReference type="ARBA" id="ARBA00004496"/>
    </source>
</evidence>
<keyword evidence="8" id="KW-0479">Metal-binding</keyword>
<feature type="domain" description="DPH-type MB" evidence="13">
    <location>
        <begin position="100"/>
        <end position="162"/>
    </location>
</feature>
<dbReference type="AlphaFoldDB" id="M2YK27"/>
<gene>
    <name evidence="14" type="ORF">DOTSEDRAFT_138882</name>
</gene>
<evidence type="ECO:0000259" key="12">
    <source>
        <dbReference type="PROSITE" id="PS50076"/>
    </source>
</evidence>
<dbReference type="Proteomes" id="UP000016933">
    <property type="component" value="Unassembled WGS sequence"/>
</dbReference>
<evidence type="ECO:0000256" key="4">
    <source>
        <dbReference type="ARBA" id="ARBA00005156"/>
    </source>
</evidence>
<proteinExistence type="inferred from homology"/>
<keyword evidence="15" id="KW-1185">Reference proteome</keyword>
<evidence type="ECO:0000256" key="11">
    <source>
        <dbReference type="ARBA" id="ARBA00023242"/>
    </source>
</evidence>
<dbReference type="InterPro" id="IPR001623">
    <property type="entry name" value="DnaJ_domain"/>
</dbReference>
<reference evidence="15" key="1">
    <citation type="journal article" date="2012" name="PLoS Genet.">
        <title>The genomes of the fungal plant pathogens Cladosporium fulvum and Dothistroma septosporum reveal adaptation to different hosts and lifestyles but also signatures of common ancestry.</title>
        <authorList>
            <person name="de Wit P.J.G.M."/>
            <person name="van der Burgt A."/>
            <person name="Oekmen B."/>
            <person name="Stergiopoulos I."/>
            <person name="Abd-Elsalam K.A."/>
            <person name="Aerts A.L."/>
            <person name="Bahkali A.H."/>
            <person name="Beenen H.G."/>
            <person name="Chettri P."/>
            <person name="Cox M.P."/>
            <person name="Datema E."/>
            <person name="de Vries R.P."/>
            <person name="Dhillon B."/>
            <person name="Ganley A.R."/>
            <person name="Griffiths S.A."/>
            <person name="Guo Y."/>
            <person name="Hamelin R.C."/>
            <person name="Henrissat B."/>
            <person name="Kabir M.S."/>
            <person name="Jashni M.K."/>
            <person name="Kema G."/>
            <person name="Klaubauf S."/>
            <person name="Lapidus A."/>
            <person name="Levasseur A."/>
            <person name="Lindquist E."/>
            <person name="Mehrabi R."/>
            <person name="Ohm R.A."/>
            <person name="Owen T.J."/>
            <person name="Salamov A."/>
            <person name="Schwelm A."/>
            <person name="Schijlen E."/>
            <person name="Sun H."/>
            <person name="van den Burg H.A."/>
            <person name="van Ham R.C.H.J."/>
            <person name="Zhang S."/>
            <person name="Goodwin S.B."/>
            <person name="Grigoriev I.V."/>
            <person name="Collemare J."/>
            <person name="Bradshaw R.E."/>
        </authorList>
    </citation>
    <scope>NUCLEOTIDE SEQUENCE [LARGE SCALE GENOMIC DNA]</scope>
    <source>
        <strain evidence="15">NZE10 / CBS 128990</strain>
    </source>
</reference>
<dbReference type="Pfam" id="PF00226">
    <property type="entry name" value="DnaJ"/>
    <property type="match status" value="1"/>
</dbReference>
<organism evidence="14 15">
    <name type="scientific">Dothistroma septosporum (strain NZE10 / CBS 128990)</name>
    <name type="common">Red band needle blight fungus</name>
    <name type="synonym">Mycosphaerella pini</name>
    <dbReference type="NCBI Taxonomy" id="675120"/>
    <lineage>
        <taxon>Eukaryota</taxon>
        <taxon>Fungi</taxon>
        <taxon>Dikarya</taxon>
        <taxon>Ascomycota</taxon>
        <taxon>Pezizomycotina</taxon>
        <taxon>Dothideomycetes</taxon>
        <taxon>Dothideomycetidae</taxon>
        <taxon>Mycosphaerellales</taxon>
        <taxon>Mycosphaerellaceae</taxon>
        <taxon>Dothistroma</taxon>
    </lineage>
</organism>
<keyword evidence="10" id="KW-0408">Iron</keyword>
<dbReference type="EMBL" id="KB446545">
    <property type="protein sequence ID" value="EME39306.1"/>
    <property type="molecule type" value="Genomic_DNA"/>
</dbReference>